<dbReference type="CDD" id="cd17370">
    <property type="entry name" value="MFS_MJ1317_like"/>
    <property type="match status" value="1"/>
</dbReference>
<gene>
    <name evidence="7" type="ORF">GCM10023349_32290</name>
</gene>
<accession>A0ABP8XLW9</accession>
<dbReference type="Proteomes" id="UP001499974">
    <property type="component" value="Unassembled WGS sequence"/>
</dbReference>
<evidence type="ECO:0000256" key="5">
    <source>
        <dbReference type="SAM" id="Phobius"/>
    </source>
</evidence>
<dbReference type="InterPro" id="IPR020846">
    <property type="entry name" value="MFS_dom"/>
</dbReference>
<protein>
    <submittedName>
        <fullName evidence="7">MFS transporter</fullName>
    </submittedName>
</protein>
<dbReference type="PANTHER" id="PTHR23518:SF2">
    <property type="entry name" value="MAJOR FACILITATOR SUPERFAMILY TRANSPORTER"/>
    <property type="match status" value="1"/>
</dbReference>
<feature type="transmembrane region" description="Helical" evidence="5">
    <location>
        <begin position="383"/>
        <end position="403"/>
    </location>
</feature>
<sequence>MYITLSDRPASSRRTPDGRRRRVAPVVVTLGFVSLVTDISSESVAAILPLYLTASLGLSTMSYGFIDALYQGVSALVRIGGGWAADRGGHPKWVALVGYGLSAVARFFLLFSTGLAAISVVISTDRIGKGLRTAPRDAMISAATPDESLGFAFGVHRALDTAGAAIGPVIAFVVLWWIPDGYLTVMVISLGFAVLGVALLGLLVPDRPSAEPRPERRPLAWRDVATPGLVRLLLVAGALGLLTVGDGFIYLALLDRGGFAAHWFPLLYVGTNIAYLSLAIPIGRLADRVGRATVLIWGHGALLASYAAVAFSWSIAASTVIALLLLGTFYAATDGVIAALAGRLVPPPVRASGIASAQTVVALARMASSAGFGVLWFAFGPQAALVVVGTVLLVALPVARSAVRRLDLRSVSPG</sequence>
<dbReference type="InterPro" id="IPR036259">
    <property type="entry name" value="MFS_trans_sf"/>
</dbReference>
<dbReference type="SUPFAM" id="SSF103473">
    <property type="entry name" value="MFS general substrate transporter"/>
    <property type="match status" value="1"/>
</dbReference>
<dbReference type="InterPro" id="IPR011701">
    <property type="entry name" value="MFS"/>
</dbReference>
<keyword evidence="3 5" id="KW-1133">Transmembrane helix</keyword>
<evidence type="ECO:0000259" key="6">
    <source>
        <dbReference type="PROSITE" id="PS50850"/>
    </source>
</evidence>
<dbReference type="Gene3D" id="1.20.1250.20">
    <property type="entry name" value="MFS general substrate transporter like domains"/>
    <property type="match status" value="2"/>
</dbReference>
<feature type="transmembrane region" description="Helical" evidence="5">
    <location>
        <begin position="321"/>
        <end position="342"/>
    </location>
</feature>
<dbReference type="EMBL" id="BAABKM010000002">
    <property type="protein sequence ID" value="GAA4710879.1"/>
    <property type="molecule type" value="Genomic_DNA"/>
</dbReference>
<comment type="caution">
    <text evidence="7">The sequence shown here is derived from an EMBL/GenBank/DDBJ whole genome shotgun (WGS) entry which is preliminary data.</text>
</comment>
<keyword evidence="2 5" id="KW-0812">Transmembrane</keyword>
<dbReference type="PANTHER" id="PTHR23518">
    <property type="entry name" value="C-METHYLTRANSFERASE"/>
    <property type="match status" value="1"/>
</dbReference>
<keyword evidence="8" id="KW-1185">Reference proteome</keyword>
<dbReference type="PROSITE" id="PS50850">
    <property type="entry name" value="MFS"/>
    <property type="match status" value="1"/>
</dbReference>
<feature type="domain" description="Major facilitator superfamily (MFS) profile" evidence="6">
    <location>
        <begin position="26"/>
        <end position="407"/>
    </location>
</feature>
<reference evidence="8" key="1">
    <citation type="journal article" date="2019" name="Int. J. Syst. Evol. Microbiol.">
        <title>The Global Catalogue of Microorganisms (GCM) 10K type strain sequencing project: providing services to taxonomists for standard genome sequencing and annotation.</title>
        <authorList>
            <consortium name="The Broad Institute Genomics Platform"/>
            <consortium name="The Broad Institute Genome Sequencing Center for Infectious Disease"/>
            <person name="Wu L."/>
            <person name="Ma J."/>
        </authorList>
    </citation>
    <scope>NUCLEOTIDE SEQUENCE [LARGE SCALE GENOMIC DNA]</scope>
    <source>
        <strain evidence="8">JCM 18531</strain>
    </source>
</reference>
<dbReference type="Pfam" id="PF07690">
    <property type="entry name" value="MFS_1"/>
    <property type="match status" value="1"/>
</dbReference>
<evidence type="ECO:0000256" key="4">
    <source>
        <dbReference type="ARBA" id="ARBA00023136"/>
    </source>
</evidence>
<evidence type="ECO:0000256" key="2">
    <source>
        <dbReference type="ARBA" id="ARBA00022692"/>
    </source>
</evidence>
<feature type="transmembrane region" description="Helical" evidence="5">
    <location>
        <begin position="23"/>
        <end position="52"/>
    </location>
</feature>
<organism evidence="7 8">
    <name type="scientific">Nocardioides conyzicola</name>
    <dbReference type="NCBI Taxonomy" id="1651781"/>
    <lineage>
        <taxon>Bacteria</taxon>
        <taxon>Bacillati</taxon>
        <taxon>Actinomycetota</taxon>
        <taxon>Actinomycetes</taxon>
        <taxon>Propionibacteriales</taxon>
        <taxon>Nocardioidaceae</taxon>
        <taxon>Nocardioides</taxon>
    </lineage>
</organism>
<evidence type="ECO:0000256" key="1">
    <source>
        <dbReference type="ARBA" id="ARBA00004651"/>
    </source>
</evidence>
<evidence type="ECO:0000313" key="7">
    <source>
        <dbReference type="EMBL" id="GAA4710879.1"/>
    </source>
</evidence>
<name>A0ABP8XLW9_9ACTN</name>
<feature type="transmembrane region" description="Helical" evidence="5">
    <location>
        <begin position="294"/>
        <end position="315"/>
    </location>
</feature>
<proteinExistence type="predicted"/>
<keyword evidence="4 5" id="KW-0472">Membrane</keyword>
<comment type="subcellular location">
    <subcellularLocation>
        <location evidence="1">Cell membrane</location>
        <topology evidence="1">Multi-pass membrane protein</topology>
    </subcellularLocation>
</comment>
<dbReference type="RefSeq" id="WP_345522423.1">
    <property type="nucleotide sequence ID" value="NZ_BAABKM010000002.1"/>
</dbReference>
<evidence type="ECO:0000313" key="8">
    <source>
        <dbReference type="Proteomes" id="UP001499974"/>
    </source>
</evidence>
<feature type="transmembrane region" description="Helical" evidence="5">
    <location>
        <begin position="184"/>
        <end position="204"/>
    </location>
</feature>
<evidence type="ECO:0000256" key="3">
    <source>
        <dbReference type="ARBA" id="ARBA00022989"/>
    </source>
</evidence>
<feature type="transmembrane region" description="Helical" evidence="5">
    <location>
        <begin position="158"/>
        <end position="178"/>
    </location>
</feature>
<feature type="transmembrane region" description="Helical" evidence="5">
    <location>
        <begin position="224"/>
        <end position="251"/>
    </location>
</feature>
<feature type="transmembrane region" description="Helical" evidence="5">
    <location>
        <begin position="263"/>
        <end position="282"/>
    </location>
</feature>
<feature type="transmembrane region" description="Helical" evidence="5">
    <location>
        <begin position="96"/>
        <end position="122"/>
    </location>
</feature>